<gene>
    <name evidence="2" type="ORF">DDE83_009028</name>
</gene>
<dbReference type="PANTHER" id="PTHR38790:SF4">
    <property type="entry name" value="2EXR DOMAIN-CONTAINING PROTEIN"/>
    <property type="match status" value="1"/>
</dbReference>
<sequence>MSRLSAWLKKYLRIESSPKPPSPDEPLFLPSLRRPITPTSIDTPACLFFQLPYDIRSIILSMAFDRRMLHMDLVQQAGAWQWRGIPCERNHPVWKPSMPWHWIGPWNDMCIKRLEEGRYRSSDPNDPAVRSGVYEIGAMGFLLSCRQAYMEGVDVLYSVNCISIQSEPLLLHLPRLIPHNRLASITSLEMTVQAHRIEKDDGTGYYNMDHLEPILDNIVKSCPGLRKFYLSLLVYWDRHGHDLLTGPALPLLDAFWRSKQLRNMIVEVPEPHFRAIECARPIIKHPREAPCSGPWKRSKWRALDNEEPQVQYRSLERYPIPPLKLPVGDGGDDEVESAGYWLREDRRGFAPTYAAFKLIEETKAKYGIYNKNVYNFDEAGFKIGKITTQLVVTRSERRGRPKAIQPGNREWVTLIAAINAAGWSIPPFLIFAGQYHLSAWYEEAEIPRD</sequence>
<keyword evidence="3" id="KW-1185">Reference proteome</keyword>
<dbReference type="PANTHER" id="PTHR38790">
    <property type="entry name" value="2EXR DOMAIN-CONTAINING PROTEIN-RELATED"/>
    <property type="match status" value="1"/>
</dbReference>
<dbReference type="InterPro" id="IPR056632">
    <property type="entry name" value="DUF7730"/>
</dbReference>
<protein>
    <recommendedName>
        <fullName evidence="1">DUF7730 domain-containing protein</fullName>
    </recommendedName>
</protein>
<comment type="caution">
    <text evidence="2">The sequence shown here is derived from an EMBL/GenBank/DDBJ whole genome shotgun (WGS) entry which is preliminary data.</text>
</comment>
<dbReference type="Proteomes" id="UP000249619">
    <property type="component" value="Unassembled WGS sequence"/>
</dbReference>
<reference evidence="3" key="1">
    <citation type="submission" date="2018-05" db="EMBL/GenBank/DDBJ databases">
        <title>Draft genome sequence of Stemphylium lycopersici strain CIDEFI 213.</title>
        <authorList>
            <person name="Medina R."/>
            <person name="Franco M.E.E."/>
            <person name="Lucentini C.G."/>
            <person name="Saparrat M.C.N."/>
            <person name="Balatti P.A."/>
        </authorList>
    </citation>
    <scope>NUCLEOTIDE SEQUENCE [LARGE SCALE GENOMIC DNA]</scope>
    <source>
        <strain evidence="3">CIDEFI 213</strain>
    </source>
</reference>
<evidence type="ECO:0000259" key="1">
    <source>
        <dbReference type="Pfam" id="PF24864"/>
    </source>
</evidence>
<proteinExistence type="predicted"/>
<dbReference type="Pfam" id="PF24864">
    <property type="entry name" value="DUF7730"/>
    <property type="match status" value="1"/>
</dbReference>
<evidence type="ECO:0000313" key="2">
    <source>
        <dbReference type="EMBL" id="RAR00898.1"/>
    </source>
</evidence>
<evidence type="ECO:0000313" key="3">
    <source>
        <dbReference type="Proteomes" id="UP000249619"/>
    </source>
</evidence>
<organism evidence="2 3">
    <name type="scientific">Stemphylium lycopersici</name>
    <name type="common">Tomato gray leaf spot disease fungus</name>
    <name type="synonym">Thyrospora lycopersici</name>
    <dbReference type="NCBI Taxonomy" id="183478"/>
    <lineage>
        <taxon>Eukaryota</taxon>
        <taxon>Fungi</taxon>
        <taxon>Dikarya</taxon>
        <taxon>Ascomycota</taxon>
        <taxon>Pezizomycotina</taxon>
        <taxon>Dothideomycetes</taxon>
        <taxon>Pleosporomycetidae</taxon>
        <taxon>Pleosporales</taxon>
        <taxon>Pleosporineae</taxon>
        <taxon>Pleosporaceae</taxon>
        <taxon>Stemphylium</taxon>
    </lineage>
</organism>
<dbReference type="AlphaFoldDB" id="A0A364MS48"/>
<accession>A0A364MS48</accession>
<feature type="domain" description="DUF7730" evidence="1">
    <location>
        <begin position="44"/>
        <end position="233"/>
    </location>
</feature>
<dbReference type="EMBL" id="QGDH01000315">
    <property type="protein sequence ID" value="RAR00898.1"/>
    <property type="molecule type" value="Genomic_DNA"/>
</dbReference>
<name>A0A364MS48_STELY</name>
<dbReference type="STRING" id="183478.A0A364MS48"/>